<name>A0ABT1WJY1_9BURK</name>
<accession>A0ABT1WJY1</accession>
<organism evidence="3 4">
    <name type="scientific">Limnobacter humi</name>
    <dbReference type="NCBI Taxonomy" id="1778671"/>
    <lineage>
        <taxon>Bacteria</taxon>
        <taxon>Pseudomonadati</taxon>
        <taxon>Pseudomonadota</taxon>
        <taxon>Betaproteobacteria</taxon>
        <taxon>Burkholderiales</taxon>
        <taxon>Burkholderiaceae</taxon>
        <taxon>Limnobacter</taxon>
    </lineage>
</organism>
<protein>
    <submittedName>
        <fullName evidence="3">Alpha/beta fold hydrolase</fullName>
    </submittedName>
</protein>
<evidence type="ECO:0000256" key="1">
    <source>
        <dbReference type="ARBA" id="ARBA00022801"/>
    </source>
</evidence>
<dbReference type="Gene3D" id="3.40.50.1820">
    <property type="entry name" value="alpha/beta hydrolase"/>
    <property type="match status" value="1"/>
</dbReference>
<evidence type="ECO:0000259" key="2">
    <source>
        <dbReference type="Pfam" id="PF00561"/>
    </source>
</evidence>
<dbReference type="SUPFAM" id="SSF53474">
    <property type="entry name" value="alpha/beta-Hydrolases"/>
    <property type="match status" value="1"/>
</dbReference>
<evidence type="ECO:0000313" key="4">
    <source>
        <dbReference type="Proteomes" id="UP001204142"/>
    </source>
</evidence>
<dbReference type="Proteomes" id="UP001204142">
    <property type="component" value="Unassembled WGS sequence"/>
</dbReference>
<dbReference type="PRINTS" id="PR00111">
    <property type="entry name" value="ABHYDROLASE"/>
</dbReference>
<dbReference type="EMBL" id="JANIGO010000006">
    <property type="protein sequence ID" value="MCQ8897704.1"/>
    <property type="molecule type" value="Genomic_DNA"/>
</dbReference>
<dbReference type="Pfam" id="PF00561">
    <property type="entry name" value="Abhydrolase_1"/>
    <property type="match status" value="1"/>
</dbReference>
<reference evidence="3 4" key="1">
    <citation type="submission" date="2022-07" db="EMBL/GenBank/DDBJ databases">
        <authorList>
            <person name="Xamxidin M."/>
            <person name="Wu M."/>
        </authorList>
    </citation>
    <scope>NUCLEOTIDE SEQUENCE [LARGE SCALE GENOMIC DNA]</scope>
    <source>
        <strain evidence="3 4">NBRC 111650</strain>
    </source>
</reference>
<evidence type="ECO:0000313" key="3">
    <source>
        <dbReference type="EMBL" id="MCQ8897704.1"/>
    </source>
</evidence>
<keyword evidence="4" id="KW-1185">Reference proteome</keyword>
<dbReference type="PANTHER" id="PTHR43329">
    <property type="entry name" value="EPOXIDE HYDROLASE"/>
    <property type="match status" value="1"/>
</dbReference>
<keyword evidence="1 3" id="KW-0378">Hydrolase</keyword>
<dbReference type="InterPro" id="IPR029058">
    <property type="entry name" value="AB_hydrolase_fold"/>
</dbReference>
<dbReference type="InterPro" id="IPR000073">
    <property type="entry name" value="AB_hydrolase_1"/>
</dbReference>
<dbReference type="InterPro" id="IPR000639">
    <property type="entry name" value="Epox_hydrolase-like"/>
</dbReference>
<comment type="caution">
    <text evidence="3">The sequence shown here is derived from an EMBL/GenBank/DDBJ whole genome shotgun (WGS) entry which is preliminary data.</text>
</comment>
<dbReference type="RefSeq" id="WP_256765510.1">
    <property type="nucleotide sequence ID" value="NZ_JANIGO010000006.1"/>
</dbReference>
<dbReference type="PRINTS" id="PR00412">
    <property type="entry name" value="EPOXHYDRLASE"/>
</dbReference>
<gene>
    <name evidence="3" type="ORF">NQT62_14780</name>
</gene>
<proteinExistence type="predicted"/>
<dbReference type="GO" id="GO:0016787">
    <property type="term" value="F:hydrolase activity"/>
    <property type="evidence" value="ECO:0007669"/>
    <property type="project" value="UniProtKB-KW"/>
</dbReference>
<feature type="domain" description="AB hydrolase-1" evidence="2">
    <location>
        <begin position="34"/>
        <end position="267"/>
    </location>
</feature>
<sequence length="283" mass="31788">MSKPSNERQAIEHHTIAVHGANLQVLVGGEGPEVLLVHGFPDDHTVWRKQIPALIQAGFRVIAPDLRGFGESSLPKSKSAYHLSHLTNDLVMVLDALHVEKAHVVGHDWGAIIGWFFTMGNQDRVLSYTAMSVGHPLAYAKGGLAQKLKGWYTVAFQLPWVSEVLIKAANWTALRTFTGQTEEAERWIDRMRRPGRLTAGLNLYRANVDLILARKYPEITVPVMGVWSDGDRYLAESQMVESGKLVKGPWEYHRMEGASHWFQLEKPMETNALLINYLKHHAA</sequence>